<gene>
    <name evidence="1" type="ORF">SAMN05216180_0094</name>
</gene>
<evidence type="ECO:0000313" key="1">
    <source>
        <dbReference type="EMBL" id="SEM46555.1"/>
    </source>
</evidence>
<proteinExistence type="predicted"/>
<dbReference type="Proteomes" id="UP000199158">
    <property type="component" value="Unassembled WGS sequence"/>
</dbReference>
<dbReference type="STRING" id="474960.SAMN05216180_0094"/>
<keyword evidence="2" id="KW-1185">Reference proteome</keyword>
<protein>
    <submittedName>
        <fullName evidence="1">Uncharacterized protein</fullName>
    </submittedName>
</protein>
<evidence type="ECO:0000313" key="2">
    <source>
        <dbReference type="Proteomes" id="UP000199158"/>
    </source>
</evidence>
<accession>A0A1H7YKM8</accession>
<sequence length="185" mass="20333">MINLIFLGDSCDSALAGTTYHVLAKDFQVACNCTTGTNNHCKTLDFLILDCKQLSYENKGHTIFLCKNNFSKKTKYSSFKHIGENNTIGVVQSDNLPAAETLSRWKIPVISCGMSITDTLTLSSIGPDDAVVCLQRCIPTLYGTIIEPFEIPIKLSRPIDSYALMCIVSIVLLADKADILDTLFL</sequence>
<dbReference type="RefSeq" id="WP_092750574.1">
    <property type="nucleotide sequence ID" value="NZ_FOCG01000001.1"/>
</dbReference>
<name>A0A1H7YKM8_9FIRM</name>
<dbReference type="EMBL" id="FOCG01000001">
    <property type="protein sequence ID" value="SEM46555.1"/>
    <property type="molecule type" value="Genomic_DNA"/>
</dbReference>
<dbReference type="AlphaFoldDB" id="A0A1H7YKM8"/>
<reference evidence="1 2" key="1">
    <citation type="submission" date="2016-10" db="EMBL/GenBank/DDBJ databases">
        <authorList>
            <person name="de Groot N.N."/>
        </authorList>
    </citation>
    <scope>NUCLEOTIDE SEQUENCE [LARGE SCALE GENOMIC DNA]</scope>
    <source>
        <strain evidence="1 2">CGMCC 1.5070</strain>
    </source>
</reference>
<organism evidence="1 2">
    <name type="scientific">Hydrogenoanaerobacterium saccharovorans</name>
    <dbReference type="NCBI Taxonomy" id="474960"/>
    <lineage>
        <taxon>Bacteria</taxon>
        <taxon>Bacillati</taxon>
        <taxon>Bacillota</taxon>
        <taxon>Clostridia</taxon>
        <taxon>Eubacteriales</taxon>
        <taxon>Oscillospiraceae</taxon>
        <taxon>Hydrogenoanaerobacterium</taxon>
    </lineage>
</organism>